<protein>
    <recommendedName>
        <fullName evidence="19">Cbb3-type cytochrome c oxidase subunit</fullName>
    </recommendedName>
</protein>
<feature type="domain" description="Cytochrome c" evidence="21">
    <location>
        <begin position="215"/>
        <end position="296"/>
    </location>
</feature>
<accession>A0ABT1G853</accession>
<dbReference type="Gene3D" id="6.10.280.130">
    <property type="match status" value="1"/>
</dbReference>
<evidence type="ECO:0000256" key="11">
    <source>
        <dbReference type="ARBA" id="ARBA00022737"/>
    </source>
</evidence>
<evidence type="ECO:0000256" key="19">
    <source>
        <dbReference type="PIRNR" id="PIRNR000006"/>
    </source>
</evidence>
<organism evidence="22 23">
    <name type="scientific">Natronospira proteinivora</name>
    <dbReference type="NCBI Taxonomy" id="1807133"/>
    <lineage>
        <taxon>Bacteria</taxon>
        <taxon>Pseudomonadati</taxon>
        <taxon>Pseudomonadota</taxon>
        <taxon>Gammaproteobacteria</taxon>
        <taxon>Natronospirales</taxon>
        <taxon>Natronospiraceae</taxon>
        <taxon>Natronospira</taxon>
    </lineage>
</organism>
<dbReference type="InterPro" id="IPR036909">
    <property type="entry name" value="Cyt_c-like_dom_sf"/>
</dbReference>
<comment type="subunit">
    <text evidence="19">Component of the cbb3-type cytochrome c oxidase.</text>
</comment>
<keyword evidence="7 19" id="KW-0349">Heme</keyword>
<evidence type="ECO:0000256" key="1">
    <source>
        <dbReference type="ARBA" id="ARBA00004533"/>
    </source>
</evidence>
<dbReference type="PRINTS" id="PR00605">
    <property type="entry name" value="CYTCHROMECIC"/>
</dbReference>
<evidence type="ECO:0000256" key="16">
    <source>
        <dbReference type="ARBA" id="ARBA00023004"/>
    </source>
</evidence>
<dbReference type="Pfam" id="PF13442">
    <property type="entry name" value="Cytochrome_CBB3"/>
    <property type="match status" value="2"/>
</dbReference>
<keyword evidence="15 19" id="KW-0560">Oxidoreductase</keyword>
<dbReference type="PROSITE" id="PS51007">
    <property type="entry name" value="CYTC"/>
    <property type="match status" value="2"/>
</dbReference>
<evidence type="ECO:0000256" key="9">
    <source>
        <dbReference type="ARBA" id="ARBA00022692"/>
    </source>
</evidence>
<evidence type="ECO:0000256" key="6">
    <source>
        <dbReference type="ARBA" id="ARBA00022519"/>
    </source>
</evidence>
<dbReference type="InterPro" id="IPR050597">
    <property type="entry name" value="Cytochrome_c_Oxidase_Subunit"/>
</dbReference>
<evidence type="ECO:0000256" key="2">
    <source>
        <dbReference type="ARBA" id="ARBA00004673"/>
    </source>
</evidence>
<name>A0ABT1G853_9GAMM</name>
<keyword evidence="18 19" id="KW-0472">Membrane</keyword>
<evidence type="ECO:0000256" key="3">
    <source>
        <dbReference type="ARBA" id="ARBA00006113"/>
    </source>
</evidence>
<feature type="transmembrane region" description="Helical" evidence="20">
    <location>
        <begin position="6"/>
        <end position="24"/>
    </location>
</feature>
<dbReference type="RefSeq" id="WP_253447762.1">
    <property type="nucleotide sequence ID" value="NZ_JALJYF010000002.1"/>
</dbReference>
<dbReference type="PANTHER" id="PTHR33751">
    <property type="entry name" value="CBB3-TYPE CYTOCHROME C OXIDASE SUBUNIT FIXP"/>
    <property type="match status" value="1"/>
</dbReference>
<feature type="transmembrane region" description="Helical" evidence="20">
    <location>
        <begin position="58"/>
        <end position="80"/>
    </location>
</feature>
<dbReference type="InterPro" id="IPR008168">
    <property type="entry name" value="Cyt_C_IC"/>
</dbReference>
<keyword evidence="6 19" id="KW-0997">Cell inner membrane</keyword>
<dbReference type="InterPro" id="IPR038414">
    <property type="entry name" value="CcoP_N_sf"/>
</dbReference>
<dbReference type="SUPFAM" id="SSF46626">
    <property type="entry name" value="Cytochrome c"/>
    <property type="match status" value="2"/>
</dbReference>
<evidence type="ECO:0000256" key="4">
    <source>
        <dbReference type="ARBA" id="ARBA00022448"/>
    </source>
</evidence>
<evidence type="ECO:0000256" key="18">
    <source>
        <dbReference type="ARBA" id="ARBA00023136"/>
    </source>
</evidence>
<keyword evidence="13 19" id="KW-0249">Electron transport</keyword>
<keyword evidence="23" id="KW-1185">Reference proteome</keyword>
<gene>
    <name evidence="22" type="ORF">J2T60_001496</name>
</gene>
<evidence type="ECO:0000256" key="7">
    <source>
        <dbReference type="ARBA" id="ARBA00022617"/>
    </source>
</evidence>
<dbReference type="InterPro" id="IPR009056">
    <property type="entry name" value="Cyt_c-like_dom"/>
</dbReference>
<comment type="caution">
    <text evidence="22">The sequence shown here is derived from an EMBL/GenBank/DDBJ whole genome shotgun (WGS) entry which is preliminary data.</text>
</comment>
<evidence type="ECO:0000256" key="20">
    <source>
        <dbReference type="SAM" id="Phobius"/>
    </source>
</evidence>
<evidence type="ECO:0000256" key="8">
    <source>
        <dbReference type="ARBA" id="ARBA00022660"/>
    </source>
</evidence>
<dbReference type="Gene3D" id="1.10.760.10">
    <property type="entry name" value="Cytochrome c-like domain"/>
    <property type="match status" value="2"/>
</dbReference>
<evidence type="ECO:0000313" key="22">
    <source>
        <dbReference type="EMBL" id="MCP1727496.1"/>
    </source>
</evidence>
<sequence>MSSGWSWYISIIVIANILACIWLIRWTAKKRPGEGAAHETTGHTWDGLSELNQPMPRWWLWLFYATIVWGLIYLALYPGLGAYSGLLNWSQYSQYDEEVAQIEAEVAPLFSRYAEIDIPELARNDEAMQTGRRLFANNCAVCHGTDARGRPGFPRLAELAEEDWTWGGSPEDLYQSIDEGRQGVMPGLGSALGEDGMEAVTAYVFHLNGRDAPAEQVERGGELYQQQCRACHGEDGKGMRSMGAPNLTNDLWIYGGHREAIEYSIREGRSGRMPAQGHILGEDRVHLLAAYIYSLSLDVGENDDGNTANNE</sequence>
<keyword evidence="5 19" id="KW-1003">Cell membrane</keyword>
<evidence type="ECO:0000256" key="17">
    <source>
        <dbReference type="ARBA" id="ARBA00023065"/>
    </source>
</evidence>
<keyword evidence="17 19" id="KW-0406">Ion transport</keyword>
<keyword evidence="4 19" id="KW-0813">Transport</keyword>
<evidence type="ECO:0000256" key="13">
    <source>
        <dbReference type="ARBA" id="ARBA00022982"/>
    </source>
</evidence>
<keyword evidence="14 20" id="KW-1133">Transmembrane helix</keyword>
<comment type="cofactor">
    <cofactor evidence="19">
        <name>heme c</name>
        <dbReference type="ChEBI" id="CHEBI:61717"/>
    </cofactor>
    <text evidence="19">Binds 2 heme C groups per subunit.</text>
</comment>
<dbReference type="PIRSF" id="PIRSF000006">
    <property type="entry name" value="Cbb3-Cox_fixP"/>
    <property type="match status" value="1"/>
</dbReference>
<dbReference type="InterPro" id="IPR032858">
    <property type="entry name" value="CcoP_N"/>
</dbReference>
<keyword evidence="12 19" id="KW-0375">Hydrogen ion transport</keyword>
<comment type="function">
    <text evidence="19">C-type cytochrome. Part of the cbb3-type cytochrome c oxidase complex.</text>
</comment>
<dbReference type="PANTHER" id="PTHR33751:SF1">
    <property type="entry name" value="CBB3-TYPE CYTOCHROME C OXIDASE SUBUNIT FIXP"/>
    <property type="match status" value="1"/>
</dbReference>
<dbReference type="NCBIfam" id="TIGR00782">
    <property type="entry name" value="ccoP"/>
    <property type="match status" value="1"/>
</dbReference>
<evidence type="ECO:0000256" key="10">
    <source>
        <dbReference type="ARBA" id="ARBA00022723"/>
    </source>
</evidence>
<dbReference type="Pfam" id="PF14715">
    <property type="entry name" value="FixP_N"/>
    <property type="match status" value="1"/>
</dbReference>
<keyword evidence="16 19" id="KW-0408">Iron</keyword>
<evidence type="ECO:0000256" key="5">
    <source>
        <dbReference type="ARBA" id="ARBA00022475"/>
    </source>
</evidence>
<proteinExistence type="inferred from homology"/>
<keyword evidence="10 19" id="KW-0479">Metal-binding</keyword>
<comment type="pathway">
    <text evidence="2 19">Energy metabolism; oxidative phosphorylation.</text>
</comment>
<evidence type="ECO:0000259" key="21">
    <source>
        <dbReference type="PROSITE" id="PS51007"/>
    </source>
</evidence>
<evidence type="ECO:0000256" key="12">
    <source>
        <dbReference type="ARBA" id="ARBA00022781"/>
    </source>
</evidence>
<feature type="domain" description="Cytochrome c" evidence="21">
    <location>
        <begin position="126"/>
        <end position="208"/>
    </location>
</feature>
<comment type="subcellular location">
    <subcellularLocation>
        <location evidence="1 19">Cell inner membrane</location>
    </subcellularLocation>
</comment>
<dbReference type="InterPro" id="IPR004678">
    <property type="entry name" value="Cyt_c_oxidase_cbb3_su3"/>
</dbReference>
<evidence type="ECO:0000256" key="14">
    <source>
        <dbReference type="ARBA" id="ARBA00022989"/>
    </source>
</evidence>
<comment type="similarity">
    <text evidence="3 19">Belongs to the CcoP / FixP family.</text>
</comment>
<keyword evidence="8 19" id="KW-0679">Respiratory chain</keyword>
<reference evidence="22 23" key="1">
    <citation type="submission" date="2022-03" db="EMBL/GenBank/DDBJ databases">
        <title>Genomic Encyclopedia of Type Strains, Phase III (KMG-III): the genomes of soil and plant-associated and newly described type strains.</title>
        <authorList>
            <person name="Whitman W."/>
        </authorList>
    </citation>
    <scope>NUCLEOTIDE SEQUENCE [LARGE SCALE GENOMIC DNA]</scope>
    <source>
        <strain evidence="22 23">BSker1</strain>
    </source>
</reference>
<evidence type="ECO:0000313" key="23">
    <source>
        <dbReference type="Proteomes" id="UP001523550"/>
    </source>
</evidence>
<keyword evidence="9 20" id="KW-0812">Transmembrane</keyword>
<dbReference type="Proteomes" id="UP001523550">
    <property type="component" value="Unassembled WGS sequence"/>
</dbReference>
<evidence type="ECO:0000256" key="15">
    <source>
        <dbReference type="ARBA" id="ARBA00023002"/>
    </source>
</evidence>
<keyword evidence="11" id="KW-0677">Repeat</keyword>
<dbReference type="EMBL" id="JALJYF010000002">
    <property type="protein sequence ID" value="MCP1727496.1"/>
    <property type="molecule type" value="Genomic_DNA"/>
</dbReference>